<dbReference type="InterPro" id="IPR024519">
    <property type="entry name" value="IAT_beta"/>
</dbReference>
<dbReference type="RefSeq" id="WP_046670424.1">
    <property type="nucleotide sequence ID" value="NZ_LT598671.1"/>
</dbReference>
<dbReference type="InterPro" id="IPR038177">
    <property type="entry name" value="IAT_beta_sf"/>
</dbReference>
<dbReference type="PANTHER" id="PTHR39576:SF2">
    <property type="entry name" value="ATTACHING AND EFFACING PROTEIN HOMOLOG-RELATED"/>
    <property type="match status" value="1"/>
</dbReference>
<dbReference type="InterPro" id="IPR003535">
    <property type="entry name" value="Intimin/invasin_bac"/>
</dbReference>
<feature type="domain" description="Big-1" evidence="2">
    <location>
        <begin position="762"/>
        <end position="860"/>
    </location>
</feature>
<dbReference type="InterPro" id="IPR051715">
    <property type="entry name" value="Intimin-Invasin_domain"/>
</dbReference>
<organism evidence="4">
    <name type="scientific">uncultured Citrobacter sp</name>
    <dbReference type="NCBI Taxonomy" id="200446"/>
    <lineage>
        <taxon>Bacteria</taxon>
        <taxon>Pseudomonadati</taxon>
        <taxon>Pseudomonadota</taxon>
        <taxon>Gammaproteobacteria</taxon>
        <taxon>Enterobacterales</taxon>
        <taxon>Enterobacteriaceae</taxon>
        <taxon>Citrobacter</taxon>
        <taxon>environmental samples</taxon>
    </lineage>
</organism>
<dbReference type="FunFam" id="2.40.160.160:FF:000001">
    <property type="entry name" value="Intimin-like inverse autotransporter SinH"/>
    <property type="match status" value="1"/>
</dbReference>
<sequence>MSNKKISRSNGATGPVNKVVAWSTIALQALYPALLSFTPTISHASAVKASQTAAEQQELRGLSSLAAQAGRSIENGHAGSFAANTISAQATKEVVEWLQKYGNARIQLNVDDAFSLKDSSFDFLYPWIDTKQHVLFSQTSLHRTDDRTQTNIGMGYRYFTADNSMLGANLFYDYDLSRHHARMGAGVEYWRDYLHAGANAYLRLSKWKDSHDLDDYQERPADGWDIYTQGWLPSYPQLGASLKYEKYYGKNVGLFGSDHLQENPYAFTGGISYTPVPLVTLSAEHKQGQSNTHDSRFGVEINYRPGISLAKQLDSDNVALMREVQHGRYDFVERNNNIVLEYRKKSVLKIRLPESVQGEGGTVVPVTISLDKSHWGIQSVEWNDSAFAAAGGRISGSGTSWQLTLPAYTPGGTNQWQIGATARDIKGNVSNYAVMSVMVTGNSASVGTMDFTLNDEQQPIIAADGKSQHPVKLVLKDTNGNPLTGLAHDIELSLAFTPDAQKNRERSAQAPKLGEVQETRSGVYTAMLTPGLTAGTARITAKVLGKTETLTVTLKAVSAESAKSTFTVMPMEQVVGHPINLALEAKDKDGNAITGDDSLRFYAVSASGEIRFTAVEEKDGVYSAKATSELAQATRIGVTSQKHDFSGLEKQANWIADKTQPVVQAFNLTRDNALADGKQSNVAVVTLTDPYGNALSGYTVTLALPSQVKVANGENVATTDAKGEARFSLTSSTPGTYEVTLNAGNISSSLSVTFASAMEGATLSLTAKDNGAITNIAANGRDGATLEIMLNNTNASVEGQKVELIVTPQGLVYPDKITTNKEGYATVTLTTVKAGHYTVNARVTDGQHSVESSSVDLEFVPDINSAVLNLAAPAESIVANASATHEIQVQVVDGENNPFSGDVHLTSTPASGLKLGQSELTLDEKGMASTTFVATEAGHYQLQATFIKEGKRVTAGKAIEVVSDLQNAALTIEPSTTSAVVSDVDNVAFTLHLSDTSGNNVSNRKLKITATGPSPRDPLVIDNTLVTTNASGTATINVHGQKAGRYTLTATLAEHGSNVSANASLMLNADAQNPVLTLEQDFGYVVANLEPVGFMARLRDKFGNPLNGSVEFSAGSRAKPDSGTFTMTPDKTNFKLGNAYSELRTDTAGESWVKVKATTGDKTLEKELTVWVVENHQPNS</sequence>
<dbReference type="PRINTS" id="PR01369">
    <property type="entry name" value="INTIMIN"/>
</dbReference>
<feature type="domain" description="Big-1" evidence="2">
    <location>
        <begin position="867"/>
        <end position="961"/>
    </location>
</feature>
<dbReference type="Gene3D" id="2.40.160.160">
    <property type="entry name" value="Inverse autotransporter, beta-domain"/>
    <property type="match status" value="1"/>
</dbReference>
<reference evidence="4" key="1">
    <citation type="submission" date="2016-04" db="EMBL/GenBank/DDBJ databases">
        <authorList>
            <person name="Evans L.H."/>
            <person name="Alamgir A."/>
            <person name="Owens N."/>
            <person name="Weber N.D."/>
            <person name="Virtaneva K."/>
            <person name="Barbian K."/>
            <person name="Babar A."/>
            <person name="Rosenke K."/>
        </authorList>
    </citation>
    <scope>NUCLEOTIDE SEQUENCE</scope>
    <source>
        <strain evidence="4">86-2</strain>
        <strain evidence="3">92-3</strain>
    </source>
</reference>
<feature type="domain" description="Big-1" evidence="2">
    <location>
        <begin position="969"/>
        <end position="1068"/>
    </location>
</feature>
<gene>
    <name evidence="4" type="ORF">KL86CIT2_530019</name>
    <name evidence="3" type="ORF">KM92CIT3_200275</name>
</gene>
<protein>
    <submittedName>
        <fullName evidence="4">Attaching and effacing protein, pathogenesis factor</fullName>
    </submittedName>
</protein>
<dbReference type="InterPro" id="IPR008964">
    <property type="entry name" value="Invasin/intimin_cell_adhesion"/>
</dbReference>
<evidence type="ECO:0000313" key="4">
    <source>
        <dbReference type="EMBL" id="SBV67192.1"/>
    </source>
</evidence>
<accession>A0A212IK53</accession>
<dbReference type="PANTHER" id="PTHR39576">
    <property type="entry name" value="ATTACHING AND EFFACING PROTEIN HOMOLOG-RELATED-RELATED"/>
    <property type="match status" value="1"/>
</dbReference>
<proteinExistence type="inferred from homology"/>
<evidence type="ECO:0000259" key="2">
    <source>
        <dbReference type="PROSITE" id="PS51127"/>
    </source>
</evidence>
<dbReference type="EMBL" id="FLUB01000013">
    <property type="protein sequence ID" value="SBV62707.1"/>
    <property type="molecule type" value="Genomic_DNA"/>
</dbReference>
<dbReference type="GO" id="GO:0009279">
    <property type="term" value="C:cell outer membrane"/>
    <property type="evidence" value="ECO:0007669"/>
    <property type="project" value="TreeGrafter"/>
</dbReference>
<dbReference type="Pfam" id="PF11924">
    <property type="entry name" value="IAT_beta"/>
    <property type="match status" value="1"/>
</dbReference>
<dbReference type="SUPFAM" id="SSF49373">
    <property type="entry name" value="Invasin/intimin cell-adhesion fragments"/>
    <property type="match status" value="5"/>
</dbReference>
<dbReference type="Pfam" id="PF09134">
    <property type="entry name" value="Invasin_D3"/>
    <property type="match status" value="2"/>
</dbReference>
<dbReference type="SMART" id="SM00634">
    <property type="entry name" value="BID_1"/>
    <property type="match status" value="5"/>
</dbReference>
<feature type="domain" description="Big-1" evidence="2">
    <location>
        <begin position="663"/>
        <end position="755"/>
    </location>
</feature>
<evidence type="ECO:0000313" key="3">
    <source>
        <dbReference type="EMBL" id="SBV62707.1"/>
    </source>
</evidence>
<comment type="similarity">
    <text evidence="1">Belongs to the intimin/invasin family.</text>
</comment>
<dbReference type="AlphaFoldDB" id="A0A212IK53"/>
<dbReference type="GO" id="GO:0007155">
    <property type="term" value="P:cell adhesion"/>
    <property type="evidence" value="ECO:0007669"/>
    <property type="project" value="InterPro"/>
</dbReference>
<dbReference type="Gene3D" id="2.60.40.10">
    <property type="entry name" value="Immunoglobulins"/>
    <property type="match status" value="6"/>
</dbReference>
<dbReference type="PROSITE" id="PS51127">
    <property type="entry name" value="BIG1"/>
    <property type="match status" value="4"/>
</dbReference>
<dbReference type="InterPro" id="IPR013783">
    <property type="entry name" value="Ig-like_fold"/>
</dbReference>
<dbReference type="EMBL" id="FLUA01000053">
    <property type="protein sequence ID" value="SBV67192.1"/>
    <property type="molecule type" value="Genomic_DNA"/>
</dbReference>
<dbReference type="InterPro" id="IPR015217">
    <property type="entry name" value="Invasin_dom_3"/>
</dbReference>
<dbReference type="InterPro" id="IPR003344">
    <property type="entry name" value="Big_1_dom"/>
</dbReference>
<dbReference type="Pfam" id="PF02369">
    <property type="entry name" value="Big_1"/>
    <property type="match status" value="2"/>
</dbReference>
<evidence type="ECO:0000256" key="1">
    <source>
        <dbReference type="ARBA" id="ARBA00010116"/>
    </source>
</evidence>
<name>A0A212IK53_9ENTR</name>